<evidence type="ECO:0000313" key="2">
    <source>
        <dbReference type="Proteomes" id="UP000324800"/>
    </source>
</evidence>
<protein>
    <submittedName>
        <fullName evidence="1">Uncharacterized protein</fullName>
    </submittedName>
</protein>
<accession>A0A5J4TJ48</accession>
<dbReference type="AlphaFoldDB" id="A0A5J4TJ48"/>
<organism evidence="1 2">
    <name type="scientific">Streblomastix strix</name>
    <dbReference type="NCBI Taxonomy" id="222440"/>
    <lineage>
        <taxon>Eukaryota</taxon>
        <taxon>Metamonada</taxon>
        <taxon>Preaxostyla</taxon>
        <taxon>Oxymonadida</taxon>
        <taxon>Streblomastigidae</taxon>
        <taxon>Streblomastix</taxon>
    </lineage>
</organism>
<sequence>VHVVISYPANPGCNQIYREFYIWGGRRNMKFTPCVKDAIGANNAKKNFMCTFNDGDTFCLYEETFSSNSTTLLSHDSNLPKEGEIQSTMRKKIRFDVPQSLDEQTILESQLNVIAIKNVNYSVQGSDQFQYSLAFADHLAKPGYAQKKENKELEMR</sequence>
<evidence type="ECO:0000313" key="1">
    <source>
        <dbReference type="EMBL" id="KAA6357515.1"/>
    </source>
</evidence>
<feature type="non-terminal residue" evidence="1">
    <location>
        <position position="1"/>
    </location>
</feature>
<proteinExistence type="predicted"/>
<comment type="caution">
    <text evidence="1">The sequence shown here is derived from an EMBL/GenBank/DDBJ whole genome shotgun (WGS) entry which is preliminary data.</text>
</comment>
<reference evidence="1 2" key="1">
    <citation type="submission" date="2019-03" db="EMBL/GenBank/DDBJ databases">
        <title>Single cell metagenomics reveals metabolic interactions within the superorganism composed of flagellate Streblomastix strix and complex community of Bacteroidetes bacteria on its surface.</title>
        <authorList>
            <person name="Treitli S.C."/>
            <person name="Kolisko M."/>
            <person name="Husnik F."/>
            <person name="Keeling P."/>
            <person name="Hampl V."/>
        </authorList>
    </citation>
    <scope>NUCLEOTIDE SEQUENCE [LARGE SCALE GENOMIC DNA]</scope>
    <source>
        <strain evidence="1">ST1C</strain>
    </source>
</reference>
<name>A0A5J4TJ48_9EUKA</name>
<gene>
    <name evidence="1" type="ORF">EZS28_046958</name>
</gene>
<dbReference type="Proteomes" id="UP000324800">
    <property type="component" value="Unassembled WGS sequence"/>
</dbReference>
<dbReference type="EMBL" id="SNRW01031300">
    <property type="protein sequence ID" value="KAA6357515.1"/>
    <property type="molecule type" value="Genomic_DNA"/>
</dbReference>